<evidence type="ECO:0000313" key="1">
    <source>
        <dbReference type="EMBL" id="KAJ8638497.1"/>
    </source>
</evidence>
<name>A0ACC2LYJ7_PERAE</name>
<comment type="caution">
    <text evidence="1">The sequence shown here is derived from an EMBL/GenBank/DDBJ whole genome shotgun (WGS) entry which is preliminary data.</text>
</comment>
<organism evidence="1 2">
    <name type="scientific">Persea americana</name>
    <name type="common">Avocado</name>
    <dbReference type="NCBI Taxonomy" id="3435"/>
    <lineage>
        <taxon>Eukaryota</taxon>
        <taxon>Viridiplantae</taxon>
        <taxon>Streptophyta</taxon>
        <taxon>Embryophyta</taxon>
        <taxon>Tracheophyta</taxon>
        <taxon>Spermatophyta</taxon>
        <taxon>Magnoliopsida</taxon>
        <taxon>Magnoliidae</taxon>
        <taxon>Laurales</taxon>
        <taxon>Lauraceae</taxon>
        <taxon>Persea</taxon>
    </lineage>
</organism>
<protein>
    <submittedName>
        <fullName evidence="1">Uncharacterized protein</fullName>
    </submittedName>
</protein>
<reference evidence="1 2" key="1">
    <citation type="journal article" date="2022" name="Hortic Res">
        <title>A haplotype resolved chromosomal level avocado genome allows analysis of novel avocado genes.</title>
        <authorList>
            <person name="Nath O."/>
            <person name="Fletcher S.J."/>
            <person name="Hayward A."/>
            <person name="Shaw L.M."/>
            <person name="Masouleh A.K."/>
            <person name="Furtado A."/>
            <person name="Henry R.J."/>
            <person name="Mitter N."/>
        </authorList>
    </citation>
    <scope>NUCLEOTIDE SEQUENCE [LARGE SCALE GENOMIC DNA]</scope>
    <source>
        <strain evidence="2">cv. Hass</strain>
    </source>
</reference>
<accession>A0ACC2LYJ7</accession>
<sequence>MNGLGWESRQTLRSAMAARSCIRSNQQHEICENLTESSAEHCVIGSNIDLAHEFFHPYPEIQGINMCNTSSSPETGTQMVEQIAPAFDSLNGALNLNLLHCKDAIRSVANAALAKSGAGISWGEAQTDELCCSPLINAPCGMSSLGDLATNLGSSLQSQIAADNEDDKILFPITDSIESLDCLLSATASTTEMSAKEDGVSANFPNCRSLWSLSCSGAISSGESENNGSNESNKDVHLRPSETDEAISHGSSNLSSSPLGPSVTVPSSRSGKEQHKQEESNSKASCPYLDLLPSDASTAGGCFQLIPENLDKSKKPRLEKHHGPCNIDFAQPNSTGSSSGQPDAEAVTHMKEMIYRAAAFRPVNFGMEVAEKPKRKNVRISCDPQTVAARQRRERVSDRIRTLQRLVPGGTRMDTASMLDEAANYLKFLSPSNTFIGKHHFGLKGITSPSADYSNFLYQWTFAITAAGIIYGSIAERTQFIAYLIYSSFLTGFVYPPPPRKLGHRLRRVRHCPHGRRHLQPLGGTLIEGPRIGRFDHTSRSIALRSHSATLVVLGTFLLWFGWYGFNPSSFLNILKSYGDGDGSSYYSQWSAVGRTAVTTSPAGCTTTLTKLFAKHLMSGHWNVTDVYNGLLSGFAVITSGCSVVE</sequence>
<keyword evidence="2" id="KW-1185">Reference proteome</keyword>
<proteinExistence type="predicted"/>
<dbReference type="Proteomes" id="UP001234297">
    <property type="component" value="Chromosome 3"/>
</dbReference>
<dbReference type="EMBL" id="CM056811">
    <property type="protein sequence ID" value="KAJ8638497.1"/>
    <property type="molecule type" value="Genomic_DNA"/>
</dbReference>
<gene>
    <name evidence="1" type="ORF">MRB53_012764</name>
</gene>
<evidence type="ECO:0000313" key="2">
    <source>
        <dbReference type="Proteomes" id="UP001234297"/>
    </source>
</evidence>